<dbReference type="GO" id="GO:0003700">
    <property type="term" value="F:DNA-binding transcription factor activity"/>
    <property type="evidence" value="ECO:0007669"/>
    <property type="project" value="TreeGrafter"/>
</dbReference>
<dbReference type="Proteomes" id="UP000276888">
    <property type="component" value="Chromosome"/>
</dbReference>
<evidence type="ECO:0000313" key="6">
    <source>
        <dbReference type="EMBL" id="AZS38099.1"/>
    </source>
</evidence>
<protein>
    <recommendedName>
        <fullName evidence="5">HTH tetR-type domain-containing protein</fullName>
    </recommendedName>
</protein>
<keyword evidence="1" id="KW-0805">Transcription regulation</keyword>
<dbReference type="PROSITE" id="PS50977">
    <property type="entry name" value="HTH_TETR_2"/>
    <property type="match status" value="1"/>
</dbReference>
<proteinExistence type="predicted"/>
<dbReference type="InterPro" id="IPR050109">
    <property type="entry name" value="HTH-type_TetR-like_transc_reg"/>
</dbReference>
<evidence type="ECO:0000256" key="2">
    <source>
        <dbReference type="ARBA" id="ARBA00023125"/>
    </source>
</evidence>
<evidence type="ECO:0000256" key="3">
    <source>
        <dbReference type="ARBA" id="ARBA00023163"/>
    </source>
</evidence>
<dbReference type="KEGG" id="mlv:CVS47_02750"/>
<dbReference type="Gene3D" id="1.10.357.10">
    <property type="entry name" value="Tetracycline Repressor, domain 2"/>
    <property type="match status" value="1"/>
</dbReference>
<evidence type="ECO:0000256" key="1">
    <source>
        <dbReference type="ARBA" id="ARBA00023015"/>
    </source>
</evidence>
<dbReference type="InterPro" id="IPR009057">
    <property type="entry name" value="Homeodomain-like_sf"/>
</dbReference>
<evidence type="ECO:0000313" key="7">
    <source>
        <dbReference type="Proteomes" id="UP000276888"/>
    </source>
</evidence>
<dbReference type="OrthoDB" id="3784817at2"/>
<sequence>MADDDAPTGERILRSVLELLDEGGADAVSTRAVTARAAVQAPAIYRLFGDKDGLLLAACERAYADWVGSKARRSPHEDPVEALRDGWDDAVDFGTRHPAVYRLAEGRSDRLPSLAAGQVILGDKMARLAAAGRLRVSVEQATLLFHAAGRGVILTLIDGSMDTAGLALSDLAREAAIAAIVTDAPLAGDATGAASAGALRAALSADPDLSAHARLIPAEVQLLDVWLQRIAAPPLPPLRVGS</sequence>
<dbReference type="SUPFAM" id="SSF46689">
    <property type="entry name" value="Homeodomain-like"/>
    <property type="match status" value="1"/>
</dbReference>
<feature type="DNA-binding region" description="H-T-H motif" evidence="4">
    <location>
        <begin position="29"/>
        <end position="48"/>
    </location>
</feature>
<dbReference type="GO" id="GO:0000976">
    <property type="term" value="F:transcription cis-regulatory region binding"/>
    <property type="evidence" value="ECO:0007669"/>
    <property type="project" value="TreeGrafter"/>
</dbReference>
<keyword evidence="7" id="KW-1185">Reference proteome</keyword>
<dbReference type="PANTHER" id="PTHR30055:SF234">
    <property type="entry name" value="HTH-TYPE TRANSCRIPTIONAL REGULATOR BETI"/>
    <property type="match status" value="1"/>
</dbReference>
<gene>
    <name evidence="6" type="ORF">CVS47_02750</name>
</gene>
<name>A0A3S9WDF1_9MICO</name>
<keyword evidence="2 4" id="KW-0238">DNA-binding</keyword>
<dbReference type="PANTHER" id="PTHR30055">
    <property type="entry name" value="HTH-TYPE TRANSCRIPTIONAL REGULATOR RUTR"/>
    <property type="match status" value="1"/>
</dbReference>
<dbReference type="InterPro" id="IPR001647">
    <property type="entry name" value="HTH_TetR"/>
</dbReference>
<feature type="domain" description="HTH tetR-type" evidence="5">
    <location>
        <begin position="6"/>
        <end position="66"/>
    </location>
</feature>
<dbReference type="RefSeq" id="WP_127096574.1">
    <property type="nucleotide sequence ID" value="NZ_CP031423.1"/>
</dbReference>
<accession>A0A3S9WDF1</accession>
<reference evidence="6 7" key="1">
    <citation type="submission" date="2018-08" db="EMBL/GenBank/DDBJ databases">
        <title>Microbacterium lemovicicum sp. nov., a bacterium isolated from a natural uranium-rich soil.</title>
        <authorList>
            <person name="ORTET P."/>
        </authorList>
    </citation>
    <scope>NUCLEOTIDE SEQUENCE [LARGE SCALE GENOMIC DNA]</scope>
    <source>
        <strain evidence="6 7">Viu22</strain>
    </source>
</reference>
<evidence type="ECO:0000256" key="4">
    <source>
        <dbReference type="PROSITE-ProRule" id="PRU00335"/>
    </source>
</evidence>
<organism evidence="6 7">
    <name type="scientific">Microbacterium lemovicicum</name>
    <dbReference type="NCBI Taxonomy" id="1072463"/>
    <lineage>
        <taxon>Bacteria</taxon>
        <taxon>Bacillati</taxon>
        <taxon>Actinomycetota</taxon>
        <taxon>Actinomycetes</taxon>
        <taxon>Micrococcales</taxon>
        <taxon>Microbacteriaceae</taxon>
        <taxon>Microbacterium</taxon>
    </lineage>
</organism>
<dbReference type="EMBL" id="CP031423">
    <property type="protein sequence ID" value="AZS38099.1"/>
    <property type="molecule type" value="Genomic_DNA"/>
</dbReference>
<evidence type="ECO:0000259" key="5">
    <source>
        <dbReference type="PROSITE" id="PS50977"/>
    </source>
</evidence>
<keyword evidence="3" id="KW-0804">Transcription</keyword>
<dbReference type="Pfam" id="PF00440">
    <property type="entry name" value="TetR_N"/>
    <property type="match status" value="1"/>
</dbReference>
<dbReference type="AlphaFoldDB" id="A0A3S9WDF1"/>